<dbReference type="AlphaFoldDB" id="A0A2S5TGM3"/>
<keyword evidence="7" id="KW-1185">Reference proteome</keyword>
<dbReference type="GO" id="GO:0016616">
    <property type="term" value="F:oxidoreductase activity, acting on the CH-OH group of donors, NAD or NADP as acceptor"/>
    <property type="evidence" value="ECO:0007669"/>
    <property type="project" value="TreeGrafter"/>
</dbReference>
<dbReference type="InterPro" id="IPR013328">
    <property type="entry name" value="6PGD_dom2"/>
</dbReference>
<evidence type="ECO:0000256" key="3">
    <source>
        <dbReference type="PIRSR" id="PIRSR000103-1"/>
    </source>
</evidence>
<dbReference type="SUPFAM" id="SSF48179">
    <property type="entry name" value="6-phosphogluconate dehydrogenase C-terminal domain-like"/>
    <property type="match status" value="1"/>
</dbReference>
<dbReference type="GO" id="GO:0050661">
    <property type="term" value="F:NADP binding"/>
    <property type="evidence" value="ECO:0007669"/>
    <property type="project" value="InterPro"/>
</dbReference>
<keyword evidence="1" id="KW-0560">Oxidoreductase</keyword>
<name>A0A2S5TGM3_9GAMM</name>
<evidence type="ECO:0000259" key="5">
    <source>
        <dbReference type="Pfam" id="PF14833"/>
    </source>
</evidence>
<dbReference type="Proteomes" id="UP000238220">
    <property type="component" value="Unassembled WGS sequence"/>
</dbReference>
<dbReference type="Gene3D" id="3.40.50.720">
    <property type="entry name" value="NAD(P)-binding Rossmann-like Domain"/>
    <property type="match status" value="1"/>
</dbReference>
<dbReference type="PIRSF" id="PIRSF000103">
    <property type="entry name" value="HIBADH"/>
    <property type="match status" value="1"/>
</dbReference>
<comment type="caution">
    <text evidence="6">The sequence shown here is derived from an EMBL/GenBank/DDBJ whole genome shotgun (WGS) entry which is preliminary data.</text>
</comment>
<dbReference type="InterPro" id="IPR029154">
    <property type="entry name" value="HIBADH-like_NADP-bd"/>
</dbReference>
<accession>A0A2S5TGM3</accession>
<organism evidence="6 7">
    <name type="scientific">Solimonas fluminis</name>
    <dbReference type="NCBI Taxonomy" id="2086571"/>
    <lineage>
        <taxon>Bacteria</taxon>
        <taxon>Pseudomonadati</taxon>
        <taxon>Pseudomonadota</taxon>
        <taxon>Gammaproteobacteria</taxon>
        <taxon>Nevskiales</taxon>
        <taxon>Nevskiaceae</taxon>
        <taxon>Solimonas</taxon>
    </lineage>
</organism>
<feature type="active site" evidence="3">
    <location>
        <position position="175"/>
    </location>
</feature>
<keyword evidence="2" id="KW-0520">NAD</keyword>
<dbReference type="OrthoDB" id="9786703at2"/>
<dbReference type="InterPro" id="IPR008927">
    <property type="entry name" value="6-PGluconate_DH-like_C_sf"/>
</dbReference>
<evidence type="ECO:0000256" key="2">
    <source>
        <dbReference type="ARBA" id="ARBA00023027"/>
    </source>
</evidence>
<dbReference type="EMBL" id="PSNW01000004">
    <property type="protein sequence ID" value="PPE74121.1"/>
    <property type="molecule type" value="Genomic_DNA"/>
</dbReference>
<sequence>MSDGVGFVGLGNIGKPIARHLLKLGRPVWVHDVEVGPVAELVKLGAQRAHTPADLVRECSHIGICVRDTPDVEQLLYGSAGSGRGLLEAPAGTLVAVHSTVTHEAMLRWARHAQMRGIHLVDAPITGGASGAEAATLCYMVGASAEAFARCQPVFATSSAKQVHAGDVGAGTALKLCNNIMTYAAFTAIDEASRLARAGGLTLEMLIEVGRSNGVVTPQMEAFIGNRDKVAAMGPEALAKAFAPFGALGRKDLTAALESAEKLGVDLAATERVRQIIEDVFLARR</sequence>
<dbReference type="SUPFAM" id="SSF51735">
    <property type="entry name" value="NAD(P)-binding Rossmann-fold domains"/>
    <property type="match status" value="1"/>
</dbReference>
<dbReference type="Gene3D" id="1.10.1040.10">
    <property type="entry name" value="N-(1-d-carboxylethyl)-l-norvaline Dehydrogenase, domain 2"/>
    <property type="match status" value="1"/>
</dbReference>
<dbReference type="InterPro" id="IPR036291">
    <property type="entry name" value="NAD(P)-bd_dom_sf"/>
</dbReference>
<feature type="domain" description="6-phosphogluconate dehydrogenase NADP-binding" evidence="4">
    <location>
        <begin position="5"/>
        <end position="164"/>
    </location>
</feature>
<dbReference type="Pfam" id="PF14833">
    <property type="entry name" value="NAD_binding_11"/>
    <property type="match status" value="1"/>
</dbReference>
<dbReference type="InterPro" id="IPR015815">
    <property type="entry name" value="HIBADH-related"/>
</dbReference>
<reference evidence="6 7" key="1">
    <citation type="submission" date="2018-02" db="EMBL/GenBank/DDBJ databases">
        <title>Genome sequencing of Solimonas sp. HR-BB.</title>
        <authorList>
            <person name="Lee Y."/>
            <person name="Jeon C.O."/>
        </authorList>
    </citation>
    <scope>NUCLEOTIDE SEQUENCE [LARGE SCALE GENOMIC DNA]</scope>
    <source>
        <strain evidence="6 7">HR-BB</strain>
    </source>
</reference>
<protein>
    <submittedName>
        <fullName evidence="6">NAD(P)-dependent oxidoreductase</fullName>
    </submittedName>
</protein>
<evidence type="ECO:0000256" key="1">
    <source>
        <dbReference type="ARBA" id="ARBA00023002"/>
    </source>
</evidence>
<dbReference type="InterPro" id="IPR006115">
    <property type="entry name" value="6PGDH_NADP-bd"/>
</dbReference>
<proteinExistence type="predicted"/>
<dbReference type="PANTHER" id="PTHR22981">
    <property type="entry name" value="3-HYDROXYISOBUTYRATE DEHYDROGENASE-RELATED"/>
    <property type="match status" value="1"/>
</dbReference>
<gene>
    <name evidence="6" type="ORF">C3942_08765</name>
</gene>
<dbReference type="GO" id="GO:0051287">
    <property type="term" value="F:NAD binding"/>
    <property type="evidence" value="ECO:0007669"/>
    <property type="project" value="InterPro"/>
</dbReference>
<evidence type="ECO:0000313" key="6">
    <source>
        <dbReference type="EMBL" id="PPE74121.1"/>
    </source>
</evidence>
<feature type="domain" description="3-hydroxyisobutyrate dehydrogenase-like NAD-binding" evidence="5">
    <location>
        <begin position="169"/>
        <end position="278"/>
    </location>
</feature>
<evidence type="ECO:0000259" key="4">
    <source>
        <dbReference type="Pfam" id="PF03446"/>
    </source>
</evidence>
<dbReference type="RefSeq" id="WP_104230009.1">
    <property type="nucleotide sequence ID" value="NZ_PSNW01000004.1"/>
</dbReference>
<evidence type="ECO:0000313" key="7">
    <source>
        <dbReference type="Proteomes" id="UP000238220"/>
    </source>
</evidence>
<dbReference type="PANTHER" id="PTHR22981:SF80">
    <property type="entry name" value="BLR4309 PROTEIN"/>
    <property type="match status" value="1"/>
</dbReference>
<dbReference type="Pfam" id="PF03446">
    <property type="entry name" value="NAD_binding_2"/>
    <property type="match status" value="1"/>
</dbReference>